<dbReference type="InterPro" id="IPR043145">
    <property type="entry name" value="Znf_ZZ_sf"/>
</dbReference>
<dbReference type="SUPFAM" id="SSF57850">
    <property type="entry name" value="RING/U-box"/>
    <property type="match status" value="1"/>
</dbReference>
<dbReference type="GO" id="GO:0003713">
    <property type="term" value="F:transcription coactivator activity"/>
    <property type="evidence" value="ECO:0007669"/>
    <property type="project" value="InterPro"/>
</dbReference>
<keyword evidence="3 10" id="KW-0863">Zinc-finger</keyword>
<dbReference type="InterPro" id="IPR017930">
    <property type="entry name" value="Myb_dom"/>
</dbReference>
<dbReference type="PROSITE" id="PS51294">
    <property type="entry name" value="HTH_MYB"/>
    <property type="match status" value="1"/>
</dbReference>
<dbReference type="GO" id="GO:0008270">
    <property type="term" value="F:zinc ion binding"/>
    <property type="evidence" value="ECO:0007669"/>
    <property type="project" value="UniProtKB-KW"/>
</dbReference>
<keyword evidence="6" id="KW-0238">DNA-binding</keyword>
<dbReference type="FunFam" id="1.10.10.10:FF:000087">
    <property type="entry name" value="Transcriptional adapter 2"/>
    <property type="match status" value="1"/>
</dbReference>
<sequence length="568" mass="64107">MGRSRTVSRPTEEDLNQRSKRKKTASGSVDNVELPSAGLGQVPSEAKGPALYHCNYCNKDLSGMVRIKCAVCPDFDLCVECFSVGAEITPHKCNHPYRVMDNLSFPLICPDWNADEEILLLEAIEMYGFGNWAEVAEHVGTKSKSQCIDHYNAIYMNSPCFPLPDLSHVMGKSREELLAMAKGNGLVKKEFTTHGELTLKQESPAGAKVKYETPRKEDPAHQSSSSLTGEIGSHIDSRSGGNTFLGAGKKTSNMAQIKDGIKVEETQADRSIGEKKPRVFTEEEPSMTELSGYNFKRQEFEIEYDNDAEQLLADMEFKDTDTKAERELKLCVLHIYSKRLDERKRRKDFILERNLLYPDPFERNLSPEEKEIYQRYKVFMRFHSKEEHRELLKSVIEEHRIVKRIQELQEARAAGCRTAAEANKFIEQKRKKEAEENAQRLKESVQAGPSGKVLLHGSPRGIVRGSTGLQPFSKESSTVLGLTTLSTLDDWDITGFIGADLLSDSEKQLCSEIRILPSHYLSMLQTLSMEIMKGNISKKSDAHNLFKVEPSKVDRVYDMLVKKGIVQV</sequence>
<keyword evidence="5 9" id="KW-0805">Transcription regulation</keyword>
<dbReference type="PIRSF" id="PIRSF025024">
    <property type="entry name" value="Transcriptional_adaptor_2"/>
    <property type="match status" value="1"/>
</dbReference>
<feature type="region of interest" description="Disordered" evidence="11">
    <location>
        <begin position="202"/>
        <end position="248"/>
    </location>
</feature>
<dbReference type="FunFam" id="1.10.10.60:FF:000115">
    <property type="entry name" value="Transcriptional adapter 2"/>
    <property type="match status" value="1"/>
</dbReference>
<feature type="domain" description="Myb-like" evidence="12">
    <location>
        <begin position="112"/>
        <end position="155"/>
    </location>
</feature>
<dbReference type="PANTHER" id="PTHR12374:SF20">
    <property type="entry name" value="TRANSCRIPTIONAL ADAPTER 2-ALPHA"/>
    <property type="match status" value="1"/>
</dbReference>
<evidence type="ECO:0000256" key="6">
    <source>
        <dbReference type="ARBA" id="ARBA00023125"/>
    </source>
</evidence>
<dbReference type="PROSITE" id="PS50934">
    <property type="entry name" value="SWIRM"/>
    <property type="match status" value="1"/>
</dbReference>
<gene>
    <name evidence="17" type="ORF">ES288_D05G346900v1</name>
</gene>
<dbReference type="CDD" id="cd02335">
    <property type="entry name" value="ZZ_ADA2"/>
    <property type="match status" value="1"/>
</dbReference>
<dbReference type="GO" id="GO:0003682">
    <property type="term" value="F:chromatin binding"/>
    <property type="evidence" value="ECO:0007669"/>
    <property type="project" value="TreeGrafter"/>
</dbReference>
<evidence type="ECO:0000256" key="2">
    <source>
        <dbReference type="ARBA" id="ARBA00022723"/>
    </source>
</evidence>
<evidence type="ECO:0000313" key="18">
    <source>
        <dbReference type="Proteomes" id="UP000323506"/>
    </source>
</evidence>
<dbReference type="CDD" id="cd00167">
    <property type="entry name" value="SANT"/>
    <property type="match status" value="1"/>
</dbReference>
<dbReference type="Gene3D" id="1.10.10.10">
    <property type="entry name" value="Winged helix-like DNA-binding domain superfamily/Winged helix DNA-binding domain"/>
    <property type="match status" value="1"/>
</dbReference>
<feature type="compositionally biased region" description="Basic and acidic residues" evidence="11">
    <location>
        <begin position="209"/>
        <end position="220"/>
    </location>
</feature>
<dbReference type="InterPro" id="IPR016827">
    <property type="entry name" value="Ada2/TADA2"/>
</dbReference>
<dbReference type="Pfam" id="PF25299">
    <property type="entry name" value="ZZ_ADA2"/>
    <property type="match status" value="1"/>
</dbReference>
<comment type="subcellular location">
    <subcellularLocation>
        <location evidence="1 9">Nucleus</location>
    </subcellularLocation>
</comment>
<dbReference type="SUPFAM" id="SSF46689">
    <property type="entry name" value="Homeodomain-like"/>
    <property type="match status" value="2"/>
</dbReference>
<evidence type="ECO:0000313" key="17">
    <source>
        <dbReference type="EMBL" id="TYG70841.1"/>
    </source>
</evidence>
<evidence type="ECO:0000256" key="7">
    <source>
        <dbReference type="ARBA" id="ARBA00023163"/>
    </source>
</evidence>
<dbReference type="InterPro" id="IPR000433">
    <property type="entry name" value="Znf_ZZ"/>
</dbReference>
<evidence type="ECO:0000259" key="16">
    <source>
        <dbReference type="PROSITE" id="PS51294"/>
    </source>
</evidence>
<keyword evidence="2" id="KW-0479">Metal-binding</keyword>
<dbReference type="GO" id="GO:0003677">
    <property type="term" value="F:DNA binding"/>
    <property type="evidence" value="ECO:0007669"/>
    <property type="project" value="UniProtKB-KW"/>
</dbReference>
<keyword evidence="7 9" id="KW-0804">Transcription</keyword>
<proteinExistence type="predicted"/>
<dbReference type="InterPro" id="IPR009057">
    <property type="entry name" value="Homeodomain-like_sf"/>
</dbReference>
<evidence type="ECO:0000259" key="12">
    <source>
        <dbReference type="PROSITE" id="PS50090"/>
    </source>
</evidence>
<evidence type="ECO:0000256" key="1">
    <source>
        <dbReference type="ARBA" id="ARBA00004123"/>
    </source>
</evidence>
<dbReference type="Gene3D" id="3.30.60.90">
    <property type="match status" value="1"/>
</dbReference>
<feature type="region of interest" description="Disordered" evidence="11">
    <location>
        <begin position="1"/>
        <end position="40"/>
    </location>
</feature>
<dbReference type="Gene3D" id="1.10.10.60">
    <property type="entry name" value="Homeodomain-like"/>
    <property type="match status" value="1"/>
</dbReference>
<name>A0A5D2CMW8_GOSDA</name>
<dbReference type="SMART" id="SM00717">
    <property type="entry name" value="SANT"/>
    <property type="match status" value="1"/>
</dbReference>
<evidence type="ECO:0000259" key="15">
    <source>
        <dbReference type="PROSITE" id="PS51293"/>
    </source>
</evidence>
<evidence type="ECO:0000259" key="13">
    <source>
        <dbReference type="PROSITE" id="PS50135"/>
    </source>
</evidence>
<evidence type="ECO:0000256" key="4">
    <source>
        <dbReference type="ARBA" id="ARBA00022833"/>
    </source>
</evidence>
<dbReference type="InterPro" id="IPR001005">
    <property type="entry name" value="SANT/Myb"/>
</dbReference>
<evidence type="ECO:0000256" key="9">
    <source>
        <dbReference type="PIRNR" id="PIRNR025024"/>
    </source>
</evidence>
<evidence type="ECO:0000256" key="8">
    <source>
        <dbReference type="ARBA" id="ARBA00023242"/>
    </source>
</evidence>
<dbReference type="PANTHER" id="PTHR12374">
    <property type="entry name" value="TRANSCRIPTIONAL ADAPTOR 2 ADA2 -RELATED"/>
    <property type="match status" value="1"/>
</dbReference>
<feature type="domain" description="SWIRM" evidence="14">
    <location>
        <begin position="482"/>
        <end position="568"/>
    </location>
</feature>
<feature type="domain" description="HTH myb-type" evidence="16">
    <location>
        <begin position="112"/>
        <end position="160"/>
    </location>
</feature>
<feature type="domain" description="ZZ-type" evidence="13">
    <location>
        <begin position="49"/>
        <end position="105"/>
    </location>
</feature>
<dbReference type="InterPro" id="IPR017884">
    <property type="entry name" value="SANT_dom"/>
</dbReference>
<dbReference type="PROSITE" id="PS01357">
    <property type="entry name" value="ZF_ZZ_1"/>
    <property type="match status" value="1"/>
</dbReference>
<evidence type="ECO:0000256" key="3">
    <source>
        <dbReference type="ARBA" id="ARBA00022771"/>
    </source>
</evidence>
<feature type="domain" description="SANT" evidence="15">
    <location>
        <begin position="107"/>
        <end position="159"/>
    </location>
</feature>
<evidence type="ECO:0000259" key="14">
    <source>
        <dbReference type="PROSITE" id="PS50934"/>
    </source>
</evidence>
<dbReference type="InterPro" id="IPR055141">
    <property type="entry name" value="TADA2A_B-like_dom"/>
</dbReference>
<keyword evidence="18" id="KW-1185">Reference proteome</keyword>
<dbReference type="Pfam" id="PF00249">
    <property type="entry name" value="Myb_DNA-binding"/>
    <property type="match status" value="1"/>
</dbReference>
<dbReference type="SMART" id="SM00291">
    <property type="entry name" value="ZnF_ZZ"/>
    <property type="match status" value="1"/>
</dbReference>
<dbReference type="PROSITE" id="PS50135">
    <property type="entry name" value="ZF_ZZ_2"/>
    <property type="match status" value="1"/>
</dbReference>
<keyword evidence="4" id="KW-0862">Zinc</keyword>
<dbReference type="PROSITE" id="PS51293">
    <property type="entry name" value="SANT"/>
    <property type="match status" value="1"/>
</dbReference>
<evidence type="ECO:0000256" key="11">
    <source>
        <dbReference type="SAM" id="MobiDB-lite"/>
    </source>
</evidence>
<dbReference type="PROSITE" id="PS50090">
    <property type="entry name" value="MYB_LIKE"/>
    <property type="match status" value="1"/>
</dbReference>
<keyword evidence="8 9" id="KW-0539">Nucleus</keyword>
<organism evidence="17 18">
    <name type="scientific">Gossypium darwinii</name>
    <name type="common">Darwin's cotton</name>
    <name type="synonym">Gossypium barbadense var. darwinii</name>
    <dbReference type="NCBI Taxonomy" id="34276"/>
    <lineage>
        <taxon>Eukaryota</taxon>
        <taxon>Viridiplantae</taxon>
        <taxon>Streptophyta</taxon>
        <taxon>Embryophyta</taxon>
        <taxon>Tracheophyta</taxon>
        <taxon>Spermatophyta</taxon>
        <taxon>Magnoliopsida</taxon>
        <taxon>eudicotyledons</taxon>
        <taxon>Gunneridae</taxon>
        <taxon>Pentapetalae</taxon>
        <taxon>rosids</taxon>
        <taxon>malvids</taxon>
        <taxon>Malvales</taxon>
        <taxon>Malvaceae</taxon>
        <taxon>Malvoideae</taxon>
        <taxon>Gossypium</taxon>
    </lineage>
</organism>
<dbReference type="InterPro" id="IPR041983">
    <property type="entry name" value="ADA2-like_ZZ"/>
</dbReference>
<dbReference type="InterPro" id="IPR036388">
    <property type="entry name" value="WH-like_DNA-bd_sf"/>
</dbReference>
<dbReference type="Pfam" id="PF22941">
    <property type="entry name" value="TADA2A-like_3rd"/>
    <property type="match status" value="1"/>
</dbReference>
<dbReference type="InterPro" id="IPR007526">
    <property type="entry name" value="SWIRM"/>
</dbReference>
<evidence type="ECO:0000256" key="5">
    <source>
        <dbReference type="ARBA" id="ARBA00023015"/>
    </source>
</evidence>
<accession>A0A5D2CMW8</accession>
<evidence type="ECO:0000256" key="10">
    <source>
        <dbReference type="PROSITE-ProRule" id="PRU00228"/>
    </source>
</evidence>
<dbReference type="GO" id="GO:0006338">
    <property type="term" value="P:chromatin remodeling"/>
    <property type="evidence" value="ECO:0007669"/>
    <property type="project" value="TreeGrafter"/>
</dbReference>
<dbReference type="GO" id="GO:0006357">
    <property type="term" value="P:regulation of transcription by RNA polymerase II"/>
    <property type="evidence" value="ECO:0007669"/>
    <property type="project" value="InterPro"/>
</dbReference>
<dbReference type="GO" id="GO:0005634">
    <property type="term" value="C:nucleus"/>
    <property type="evidence" value="ECO:0007669"/>
    <property type="project" value="UniProtKB-SubCell"/>
</dbReference>
<reference evidence="17 18" key="1">
    <citation type="submission" date="2019-06" db="EMBL/GenBank/DDBJ databases">
        <title>WGS assembly of Gossypium darwinii.</title>
        <authorList>
            <person name="Chen Z.J."/>
            <person name="Sreedasyam A."/>
            <person name="Ando A."/>
            <person name="Song Q."/>
            <person name="De L."/>
            <person name="Hulse-Kemp A."/>
            <person name="Ding M."/>
            <person name="Ye W."/>
            <person name="Kirkbride R."/>
            <person name="Jenkins J."/>
            <person name="Plott C."/>
            <person name="Lovell J."/>
            <person name="Lin Y.-M."/>
            <person name="Vaughn R."/>
            <person name="Liu B."/>
            <person name="Li W."/>
            <person name="Simpson S."/>
            <person name="Scheffler B."/>
            <person name="Saski C."/>
            <person name="Grover C."/>
            <person name="Hu G."/>
            <person name="Conover J."/>
            <person name="Carlson J."/>
            <person name="Shu S."/>
            <person name="Boston L."/>
            <person name="Williams M."/>
            <person name="Peterson D."/>
            <person name="Mcgee K."/>
            <person name="Jones D."/>
            <person name="Wendel J."/>
            <person name="Stelly D."/>
            <person name="Grimwood J."/>
            <person name="Schmutz J."/>
        </authorList>
    </citation>
    <scope>NUCLEOTIDE SEQUENCE [LARGE SCALE GENOMIC DNA]</scope>
    <source>
        <strain evidence="17">1808015.09</strain>
    </source>
</reference>
<dbReference type="Proteomes" id="UP000323506">
    <property type="component" value="Chromosome D05"/>
</dbReference>
<protein>
    <recommendedName>
        <fullName evidence="9">Transcriptional adapter</fullName>
    </recommendedName>
</protein>
<dbReference type="AlphaFoldDB" id="A0A5D2CMW8"/>
<dbReference type="EMBL" id="CM017705">
    <property type="protein sequence ID" value="TYG70841.1"/>
    <property type="molecule type" value="Genomic_DNA"/>
</dbReference>
<dbReference type="FunFam" id="3.30.60.90:FF:000013">
    <property type="entry name" value="Transcriptional adapter"/>
    <property type="match status" value="1"/>
</dbReference>